<keyword evidence="4" id="KW-1185">Reference proteome</keyword>
<sequence length="358" mass="42043">MNQVQNPQLDAVQLESLALELDQLLCEEKARLGQADARYLQQLIFWQRCAALSGRLGMLLCWFSWWWLVPCVLLLALAKILDNMEIGHNVLHGQYDFLRHPRLNSQQYEWDIACDAKSWQRTHNFEHHTYTNIIGLDRDYGYGLLRLSADLRWRLQNSWQFLTYLTLSTFFQWGIAYHELAAQRVFFGRKKADRHSQVSDQQLKSAFFSKARRQLLKDYLIYPLLCWPVALPVLLGNLAANLLRNWWTATVIFCGHFTAQAQVFQPADCIDESRGHWYYRQILGSSNFTGPRWLHILTGHLSCQIEHHLFPDLPAWRYPALCHEVRAIAQRYGIPYNSGSFGRQYLSVLQRILRYSRP</sequence>
<reference evidence="3 4" key="1">
    <citation type="submission" date="2024-09" db="EMBL/GenBank/DDBJ databases">
        <authorList>
            <person name="Sun Q."/>
            <person name="Mori K."/>
        </authorList>
    </citation>
    <scope>NUCLEOTIDE SEQUENCE [LARGE SCALE GENOMIC DNA]</scope>
    <source>
        <strain evidence="3 4">KCTC 23315</strain>
    </source>
</reference>
<proteinExistence type="predicted"/>
<feature type="domain" description="Fatty acid desaturase" evidence="2">
    <location>
        <begin position="65"/>
        <end position="338"/>
    </location>
</feature>
<protein>
    <submittedName>
        <fullName evidence="3">Fatty acid desaturase family protein</fullName>
    </submittedName>
</protein>
<evidence type="ECO:0000313" key="4">
    <source>
        <dbReference type="Proteomes" id="UP001589813"/>
    </source>
</evidence>
<keyword evidence="1" id="KW-0812">Transmembrane</keyword>
<name>A0ABV6BD85_9GAMM</name>
<accession>A0ABV6BD85</accession>
<comment type="caution">
    <text evidence="3">The sequence shown here is derived from an EMBL/GenBank/DDBJ whole genome shotgun (WGS) entry which is preliminary data.</text>
</comment>
<dbReference type="EMBL" id="JBHLXP010000001">
    <property type="protein sequence ID" value="MFC0048052.1"/>
    <property type="molecule type" value="Genomic_DNA"/>
</dbReference>
<dbReference type="PANTHER" id="PTHR19353:SF84">
    <property type="entry name" value="ACYL-COA DELTA-9-DESATURASE, DESB"/>
    <property type="match status" value="1"/>
</dbReference>
<dbReference type="InterPro" id="IPR012171">
    <property type="entry name" value="Fatty_acid_desaturase"/>
</dbReference>
<keyword evidence="1" id="KW-0472">Membrane</keyword>
<evidence type="ECO:0000256" key="1">
    <source>
        <dbReference type="SAM" id="Phobius"/>
    </source>
</evidence>
<gene>
    <name evidence="3" type="ORF">ACFFJP_07095</name>
</gene>
<dbReference type="Pfam" id="PF00487">
    <property type="entry name" value="FA_desaturase"/>
    <property type="match status" value="1"/>
</dbReference>
<dbReference type="RefSeq" id="WP_377241883.1">
    <property type="nucleotide sequence ID" value="NZ_JBHLXP010000001.1"/>
</dbReference>
<dbReference type="Proteomes" id="UP001589813">
    <property type="component" value="Unassembled WGS sequence"/>
</dbReference>
<dbReference type="PANTHER" id="PTHR19353">
    <property type="entry name" value="FATTY ACID DESATURASE 2"/>
    <property type="match status" value="1"/>
</dbReference>
<dbReference type="CDD" id="cd03506">
    <property type="entry name" value="Delta6-FADS-like"/>
    <property type="match status" value="1"/>
</dbReference>
<evidence type="ECO:0000259" key="2">
    <source>
        <dbReference type="Pfam" id="PF00487"/>
    </source>
</evidence>
<evidence type="ECO:0000313" key="3">
    <source>
        <dbReference type="EMBL" id="MFC0048052.1"/>
    </source>
</evidence>
<dbReference type="InterPro" id="IPR005804">
    <property type="entry name" value="FA_desaturase_dom"/>
</dbReference>
<keyword evidence="1" id="KW-1133">Transmembrane helix</keyword>
<feature type="transmembrane region" description="Helical" evidence="1">
    <location>
        <begin position="56"/>
        <end position="78"/>
    </location>
</feature>
<organism evidence="3 4">
    <name type="scientific">Rheinheimera tilapiae</name>
    <dbReference type="NCBI Taxonomy" id="875043"/>
    <lineage>
        <taxon>Bacteria</taxon>
        <taxon>Pseudomonadati</taxon>
        <taxon>Pseudomonadota</taxon>
        <taxon>Gammaproteobacteria</taxon>
        <taxon>Chromatiales</taxon>
        <taxon>Chromatiaceae</taxon>
        <taxon>Rheinheimera</taxon>
    </lineage>
</organism>